<dbReference type="CDD" id="cd01949">
    <property type="entry name" value="GGDEF"/>
    <property type="match status" value="1"/>
</dbReference>
<dbReference type="GO" id="GO:0071111">
    <property type="term" value="F:cyclic-guanylate-specific phosphodiesterase activity"/>
    <property type="evidence" value="ECO:0007669"/>
    <property type="project" value="InterPro"/>
</dbReference>
<dbReference type="SUPFAM" id="SSF55785">
    <property type="entry name" value="PYP-like sensor domain (PAS domain)"/>
    <property type="match status" value="1"/>
</dbReference>
<dbReference type="PANTHER" id="PTHR33121:SF79">
    <property type="entry name" value="CYCLIC DI-GMP PHOSPHODIESTERASE PDED-RELATED"/>
    <property type="match status" value="1"/>
</dbReference>
<dbReference type="SMART" id="SM00052">
    <property type="entry name" value="EAL"/>
    <property type="match status" value="1"/>
</dbReference>
<dbReference type="CDD" id="cd01948">
    <property type="entry name" value="EAL"/>
    <property type="match status" value="1"/>
</dbReference>
<dbReference type="PANTHER" id="PTHR33121">
    <property type="entry name" value="CYCLIC DI-GMP PHOSPHODIESTERASE PDEF"/>
    <property type="match status" value="1"/>
</dbReference>
<dbReference type="InterPro" id="IPR013655">
    <property type="entry name" value="PAS_fold_3"/>
</dbReference>
<dbReference type="SUPFAM" id="SSF55073">
    <property type="entry name" value="Nucleotide cyclase"/>
    <property type="match status" value="1"/>
</dbReference>
<gene>
    <name evidence="3" type="ORF">H9712_08035</name>
</gene>
<sequence>MDQTTRAQLEVLKILGESCDDYLFLWEIKTGRLYFAGDISVRYPVARRENQCYTLQDWYDIVYEKDLPNLQQELKRICQGGVDRYAQEYRLVDRDGNQIWVSCRGQCQRDEHGHPRALIGRISSTAMELIMDPLTGAFNAAQLMEDMEQIQAAGAPCFLLILGVDNLKYINLRYGRAYGSRILRLMADTLEKVVGVGQRIYRLNGDCFAINLAVSEQEKVTETYRQLCQRINDSCTISAGVVAYHENRSADASVLYQYAEEALDEAKQQGKNTLAFFSRKECQKKLYAIELQEELLQSIQDGFSGFSLCYQPQVCSGTYELFGAEALLRYHSPIRGAVSPVEFVPMLEQTGMICPVGLWVLRTALNQCREWTQRFQKKLHISVNISYAQLSQENIAEQVLELLEESGLPGDVLTLEVTESMQLQDYTHFNELFDRWKEKGIKISVDDFGTGYSSLGYLKNLDIDEIKIDRCFVSGIQHSRYNYRLLNNMVELARSSQITVCCEGVETRQELAVLERLGPTLLQGFLFSPPVPREEFERTYIAQDTPEAQRYAGLKQELYRV</sequence>
<dbReference type="AlphaFoldDB" id="A0A9D2MNC5"/>
<dbReference type="InterPro" id="IPR043128">
    <property type="entry name" value="Rev_trsase/Diguanyl_cyclase"/>
</dbReference>
<dbReference type="InterPro" id="IPR035919">
    <property type="entry name" value="EAL_sf"/>
</dbReference>
<organism evidence="3 4">
    <name type="scientific">Candidatus Flavonifractor intestinigallinarum</name>
    <dbReference type="NCBI Taxonomy" id="2838586"/>
    <lineage>
        <taxon>Bacteria</taxon>
        <taxon>Bacillati</taxon>
        <taxon>Bacillota</taxon>
        <taxon>Clostridia</taxon>
        <taxon>Eubacteriales</taxon>
        <taxon>Oscillospiraceae</taxon>
        <taxon>Flavonifractor</taxon>
    </lineage>
</organism>
<dbReference type="Pfam" id="PF08447">
    <property type="entry name" value="PAS_3"/>
    <property type="match status" value="1"/>
</dbReference>
<dbReference type="Pfam" id="PF00563">
    <property type="entry name" value="EAL"/>
    <property type="match status" value="1"/>
</dbReference>
<dbReference type="Pfam" id="PF00990">
    <property type="entry name" value="GGDEF"/>
    <property type="match status" value="1"/>
</dbReference>
<reference evidence="3" key="2">
    <citation type="submission" date="2021-04" db="EMBL/GenBank/DDBJ databases">
        <authorList>
            <person name="Gilroy R."/>
        </authorList>
    </citation>
    <scope>NUCLEOTIDE SEQUENCE</scope>
    <source>
        <strain evidence="3">CHK192-8294</strain>
    </source>
</reference>
<dbReference type="PROSITE" id="PS50887">
    <property type="entry name" value="GGDEF"/>
    <property type="match status" value="1"/>
</dbReference>
<dbReference type="InterPro" id="IPR035965">
    <property type="entry name" value="PAS-like_dom_sf"/>
</dbReference>
<evidence type="ECO:0000313" key="3">
    <source>
        <dbReference type="EMBL" id="HJB80920.1"/>
    </source>
</evidence>
<dbReference type="Gene3D" id="3.20.20.450">
    <property type="entry name" value="EAL domain"/>
    <property type="match status" value="1"/>
</dbReference>
<accession>A0A9D2MNC5</accession>
<evidence type="ECO:0000259" key="1">
    <source>
        <dbReference type="PROSITE" id="PS50883"/>
    </source>
</evidence>
<dbReference type="InterPro" id="IPR029787">
    <property type="entry name" value="Nucleotide_cyclase"/>
</dbReference>
<evidence type="ECO:0000313" key="4">
    <source>
        <dbReference type="Proteomes" id="UP000823921"/>
    </source>
</evidence>
<dbReference type="InterPro" id="IPR001633">
    <property type="entry name" value="EAL_dom"/>
</dbReference>
<name>A0A9D2MNC5_9FIRM</name>
<dbReference type="EMBL" id="DWXO01000077">
    <property type="protein sequence ID" value="HJB80920.1"/>
    <property type="molecule type" value="Genomic_DNA"/>
</dbReference>
<dbReference type="Gene3D" id="3.30.450.20">
    <property type="entry name" value="PAS domain"/>
    <property type="match status" value="1"/>
</dbReference>
<dbReference type="SUPFAM" id="SSF141868">
    <property type="entry name" value="EAL domain-like"/>
    <property type="match status" value="1"/>
</dbReference>
<proteinExistence type="predicted"/>
<feature type="domain" description="EAL" evidence="1">
    <location>
        <begin position="288"/>
        <end position="544"/>
    </location>
</feature>
<dbReference type="CDD" id="cd00130">
    <property type="entry name" value="PAS"/>
    <property type="match status" value="1"/>
</dbReference>
<dbReference type="Proteomes" id="UP000823921">
    <property type="component" value="Unassembled WGS sequence"/>
</dbReference>
<dbReference type="InterPro" id="IPR050706">
    <property type="entry name" value="Cyclic-di-GMP_PDE-like"/>
</dbReference>
<dbReference type="InterPro" id="IPR000160">
    <property type="entry name" value="GGDEF_dom"/>
</dbReference>
<dbReference type="PROSITE" id="PS50883">
    <property type="entry name" value="EAL"/>
    <property type="match status" value="1"/>
</dbReference>
<reference evidence="3" key="1">
    <citation type="journal article" date="2021" name="PeerJ">
        <title>Extensive microbial diversity within the chicken gut microbiome revealed by metagenomics and culture.</title>
        <authorList>
            <person name="Gilroy R."/>
            <person name="Ravi A."/>
            <person name="Getino M."/>
            <person name="Pursley I."/>
            <person name="Horton D.L."/>
            <person name="Alikhan N.F."/>
            <person name="Baker D."/>
            <person name="Gharbi K."/>
            <person name="Hall N."/>
            <person name="Watson M."/>
            <person name="Adriaenssens E.M."/>
            <person name="Foster-Nyarko E."/>
            <person name="Jarju S."/>
            <person name="Secka A."/>
            <person name="Antonio M."/>
            <person name="Oren A."/>
            <person name="Chaudhuri R.R."/>
            <person name="La Ragione R."/>
            <person name="Hildebrand F."/>
            <person name="Pallen M.J."/>
        </authorList>
    </citation>
    <scope>NUCLEOTIDE SEQUENCE</scope>
    <source>
        <strain evidence="3">CHK192-8294</strain>
    </source>
</reference>
<comment type="caution">
    <text evidence="3">The sequence shown here is derived from an EMBL/GenBank/DDBJ whole genome shotgun (WGS) entry which is preliminary data.</text>
</comment>
<dbReference type="InterPro" id="IPR000014">
    <property type="entry name" value="PAS"/>
</dbReference>
<protein>
    <submittedName>
        <fullName evidence="3">GGDEF and EAL domain-containing protein</fullName>
    </submittedName>
</protein>
<feature type="domain" description="GGDEF" evidence="2">
    <location>
        <begin position="155"/>
        <end position="279"/>
    </location>
</feature>
<evidence type="ECO:0000259" key="2">
    <source>
        <dbReference type="PROSITE" id="PS50887"/>
    </source>
</evidence>
<dbReference type="NCBIfam" id="TIGR00254">
    <property type="entry name" value="GGDEF"/>
    <property type="match status" value="1"/>
</dbReference>
<dbReference type="SMART" id="SM00267">
    <property type="entry name" value="GGDEF"/>
    <property type="match status" value="1"/>
</dbReference>
<dbReference type="Gene3D" id="3.30.70.270">
    <property type="match status" value="1"/>
</dbReference>